<dbReference type="InterPro" id="IPR036390">
    <property type="entry name" value="WH_DNA-bd_sf"/>
</dbReference>
<dbReference type="SUPFAM" id="SSF46785">
    <property type="entry name" value="Winged helix' DNA-binding domain"/>
    <property type="match status" value="1"/>
</dbReference>
<dbReference type="Gene3D" id="1.10.10.10">
    <property type="entry name" value="Winged helix-like DNA-binding domain superfamily/Winged helix DNA-binding domain"/>
    <property type="match status" value="1"/>
</dbReference>
<keyword evidence="3" id="KW-0238">DNA-binding</keyword>
<organism evidence="6 7">
    <name type="scientific">Caballeronia glathei</name>
    <dbReference type="NCBI Taxonomy" id="60547"/>
    <lineage>
        <taxon>Bacteria</taxon>
        <taxon>Pseudomonadati</taxon>
        <taxon>Pseudomonadota</taxon>
        <taxon>Betaproteobacteria</taxon>
        <taxon>Burkholderiales</taxon>
        <taxon>Burkholderiaceae</taxon>
        <taxon>Caballeronia</taxon>
    </lineage>
</organism>
<proteinExistence type="inferred from homology"/>
<gene>
    <name evidence="6" type="ORF">BG61_24495</name>
</gene>
<keyword evidence="7" id="KW-1185">Reference proteome</keyword>
<dbReference type="Proteomes" id="UP000027466">
    <property type="component" value="Unassembled WGS sequence"/>
</dbReference>
<protein>
    <submittedName>
        <fullName evidence="6">Transcriptional regulator</fullName>
    </submittedName>
</protein>
<dbReference type="PANTHER" id="PTHR30346">
    <property type="entry name" value="TRANSCRIPTIONAL DUAL REGULATOR HCAR-RELATED"/>
    <property type="match status" value="1"/>
</dbReference>
<dbReference type="InterPro" id="IPR036388">
    <property type="entry name" value="WH-like_DNA-bd_sf"/>
</dbReference>
<dbReference type="SUPFAM" id="SSF53850">
    <property type="entry name" value="Periplasmic binding protein-like II"/>
    <property type="match status" value="1"/>
</dbReference>
<dbReference type="PANTHER" id="PTHR30346:SF28">
    <property type="entry name" value="HTH-TYPE TRANSCRIPTIONAL REGULATOR CYNR"/>
    <property type="match status" value="1"/>
</dbReference>
<dbReference type="RefSeq" id="WP_051672268.1">
    <property type="nucleotide sequence ID" value="NZ_CADFFX010000006.1"/>
</dbReference>
<sequence>MILRHIRYLLAVAEHRNFTRAADALHVSQPALSQFIRQLEAELGGQLFDRSGRVVRLTDFGSAYVEHVRRALVDLEAGRRALHDVRDLSRGQLRLAFTPTFTEYLVAPLVRHFNALYPGIALDLKEDSLEAIEKALTDDQIDVAIGFADVRSAEIEVEPLFSERLLLVVGGAHPLVTKPHTVTPQELAALPLALLTSSFSARAYVDSYFQSNGIRPRIALQANSISVVLKIVRGGEIATVLPSAMQQEHADLTYVPLDPAFPGRTVALLKRKGAYSSAASSTFSAILREMLSSGALSRLRTMDDKPAKARSKRVRSR</sequence>
<evidence type="ECO:0000256" key="2">
    <source>
        <dbReference type="ARBA" id="ARBA00023015"/>
    </source>
</evidence>
<dbReference type="Gene3D" id="3.40.190.290">
    <property type="match status" value="1"/>
</dbReference>
<evidence type="ECO:0000256" key="1">
    <source>
        <dbReference type="ARBA" id="ARBA00009437"/>
    </source>
</evidence>
<dbReference type="FunFam" id="1.10.10.10:FF:000001">
    <property type="entry name" value="LysR family transcriptional regulator"/>
    <property type="match status" value="1"/>
</dbReference>
<dbReference type="PRINTS" id="PR00039">
    <property type="entry name" value="HTHLYSR"/>
</dbReference>
<evidence type="ECO:0000313" key="6">
    <source>
        <dbReference type="EMBL" id="KDR43913.1"/>
    </source>
</evidence>
<evidence type="ECO:0000259" key="5">
    <source>
        <dbReference type="PROSITE" id="PS50931"/>
    </source>
</evidence>
<dbReference type="PROSITE" id="PS50931">
    <property type="entry name" value="HTH_LYSR"/>
    <property type="match status" value="1"/>
</dbReference>
<dbReference type="Pfam" id="PF03466">
    <property type="entry name" value="LysR_substrate"/>
    <property type="match status" value="1"/>
</dbReference>
<evidence type="ECO:0000256" key="4">
    <source>
        <dbReference type="ARBA" id="ARBA00023163"/>
    </source>
</evidence>
<evidence type="ECO:0000313" key="7">
    <source>
        <dbReference type="Proteomes" id="UP000027466"/>
    </source>
</evidence>
<comment type="caution">
    <text evidence="6">The sequence shown here is derived from an EMBL/GenBank/DDBJ whole genome shotgun (WGS) entry which is preliminary data.</text>
</comment>
<dbReference type="GO" id="GO:0003677">
    <property type="term" value="F:DNA binding"/>
    <property type="evidence" value="ECO:0007669"/>
    <property type="project" value="UniProtKB-KW"/>
</dbReference>
<keyword evidence="4" id="KW-0804">Transcription</keyword>
<dbReference type="GO" id="GO:0032993">
    <property type="term" value="C:protein-DNA complex"/>
    <property type="evidence" value="ECO:0007669"/>
    <property type="project" value="TreeGrafter"/>
</dbReference>
<feature type="domain" description="HTH lysR-type" evidence="5">
    <location>
        <begin position="1"/>
        <end position="58"/>
    </location>
</feature>
<dbReference type="STRING" id="60547.GCA_000751215_01065"/>
<dbReference type="InterPro" id="IPR005119">
    <property type="entry name" value="LysR_subst-bd"/>
</dbReference>
<dbReference type="AlphaFoldDB" id="A0A069PT21"/>
<comment type="similarity">
    <text evidence="1">Belongs to the LysR transcriptional regulatory family.</text>
</comment>
<accession>A0A069PT21</accession>
<name>A0A069PT21_9BURK</name>
<dbReference type="InterPro" id="IPR000847">
    <property type="entry name" value="LysR_HTH_N"/>
</dbReference>
<keyword evidence="2" id="KW-0805">Transcription regulation</keyword>
<reference evidence="6 7" key="1">
    <citation type="submission" date="2014-03" db="EMBL/GenBank/DDBJ databases">
        <title>Draft Genome Sequences of Four Burkholderia Strains.</title>
        <authorList>
            <person name="Liu X.Y."/>
            <person name="Li C.X."/>
            <person name="Xu J.H."/>
        </authorList>
    </citation>
    <scope>NUCLEOTIDE SEQUENCE [LARGE SCALE GENOMIC DNA]</scope>
    <source>
        <strain evidence="6 7">DSM 50014</strain>
    </source>
</reference>
<dbReference type="NCBIfam" id="NF008416">
    <property type="entry name" value="PRK11242.1"/>
    <property type="match status" value="1"/>
</dbReference>
<dbReference type="Pfam" id="PF00126">
    <property type="entry name" value="HTH_1"/>
    <property type="match status" value="1"/>
</dbReference>
<dbReference type="EMBL" id="JFHC01000004">
    <property type="protein sequence ID" value="KDR43913.1"/>
    <property type="molecule type" value="Genomic_DNA"/>
</dbReference>
<evidence type="ECO:0000256" key="3">
    <source>
        <dbReference type="ARBA" id="ARBA00023125"/>
    </source>
</evidence>
<dbReference type="GO" id="GO:0003700">
    <property type="term" value="F:DNA-binding transcription factor activity"/>
    <property type="evidence" value="ECO:0007669"/>
    <property type="project" value="InterPro"/>
</dbReference>